<sequence length="87" mass="9515">MTDASENTTETLAQLQSGIQDMLALDSVDVDVSLAQIGIDSLNVVELILICQQIYVNVTDFDEIDIDENTTLREVDDQMLALSNVPA</sequence>
<evidence type="ECO:0000313" key="3">
    <source>
        <dbReference type="Proteomes" id="UP000541426"/>
    </source>
</evidence>
<accession>A0A7W6DKG2</accession>
<dbReference type="InterPro" id="IPR009081">
    <property type="entry name" value="PP-bd_ACP"/>
</dbReference>
<dbReference type="AlphaFoldDB" id="A0A7W6DKG2"/>
<dbReference type="RefSeq" id="WP_183963558.1">
    <property type="nucleotide sequence ID" value="NZ_BAABBZ010000014.1"/>
</dbReference>
<organism evidence="2 3">
    <name type="scientific">Sagittula marina</name>
    <dbReference type="NCBI Taxonomy" id="943940"/>
    <lineage>
        <taxon>Bacteria</taxon>
        <taxon>Pseudomonadati</taxon>
        <taxon>Pseudomonadota</taxon>
        <taxon>Alphaproteobacteria</taxon>
        <taxon>Rhodobacterales</taxon>
        <taxon>Roseobacteraceae</taxon>
        <taxon>Sagittula</taxon>
    </lineage>
</organism>
<dbReference type="EMBL" id="JACIEJ010000002">
    <property type="protein sequence ID" value="MBB3984713.1"/>
    <property type="molecule type" value="Genomic_DNA"/>
</dbReference>
<proteinExistence type="predicted"/>
<keyword evidence="3" id="KW-1185">Reference proteome</keyword>
<evidence type="ECO:0000259" key="1">
    <source>
        <dbReference type="PROSITE" id="PS50075"/>
    </source>
</evidence>
<comment type="caution">
    <text evidence="2">The sequence shown here is derived from an EMBL/GenBank/DDBJ whole genome shotgun (WGS) entry which is preliminary data.</text>
</comment>
<dbReference type="Proteomes" id="UP000541426">
    <property type="component" value="Unassembled WGS sequence"/>
</dbReference>
<dbReference type="InterPro" id="IPR036736">
    <property type="entry name" value="ACP-like_sf"/>
</dbReference>
<dbReference type="SUPFAM" id="SSF47336">
    <property type="entry name" value="ACP-like"/>
    <property type="match status" value="1"/>
</dbReference>
<dbReference type="PROSITE" id="PS50075">
    <property type="entry name" value="CARRIER"/>
    <property type="match status" value="1"/>
</dbReference>
<evidence type="ECO:0000313" key="2">
    <source>
        <dbReference type="EMBL" id="MBB3984713.1"/>
    </source>
</evidence>
<protein>
    <recommendedName>
        <fullName evidence="1">Carrier domain-containing protein</fullName>
    </recommendedName>
</protein>
<gene>
    <name evidence="2" type="ORF">GGQ68_001029</name>
</gene>
<dbReference type="Pfam" id="PF00550">
    <property type="entry name" value="PP-binding"/>
    <property type="match status" value="1"/>
</dbReference>
<feature type="domain" description="Carrier" evidence="1">
    <location>
        <begin position="6"/>
        <end position="83"/>
    </location>
</feature>
<name>A0A7W6DKG2_9RHOB</name>
<reference evidence="2 3" key="1">
    <citation type="submission" date="2020-08" db="EMBL/GenBank/DDBJ databases">
        <title>Genomic Encyclopedia of Type Strains, Phase IV (KMG-IV): sequencing the most valuable type-strain genomes for metagenomic binning, comparative biology and taxonomic classification.</title>
        <authorList>
            <person name="Goeker M."/>
        </authorList>
    </citation>
    <scope>NUCLEOTIDE SEQUENCE [LARGE SCALE GENOMIC DNA]</scope>
    <source>
        <strain evidence="2 3">DSM 102235</strain>
    </source>
</reference>